<keyword evidence="5" id="KW-0808">Transferase</keyword>
<feature type="compositionally biased region" description="Polar residues" evidence="9">
    <location>
        <begin position="666"/>
        <end position="675"/>
    </location>
</feature>
<dbReference type="Proteomes" id="UP000078561">
    <property type="component" value="Unassembled WGS sequence"/>
</dbReference>
<keyword evidence="4" id="KW-0489">Methyltransferase</keyword>
<evidence type="ECO:0000313" key="12">
    <source>
        <dbReference type="Proteomes" id="UP000078561"/>
    </source>
</evidence>
<dbReference type="GO" id="GO:0005634">
    <property type="term" value="C:nucleus"/>
    <property type="evidence" value="ECO:0007669"/>
    <property type="project" value="UniProtKB-SubCell"/>
</dbReference>
<feature type="compositionally biased region" description="Low complexity" evidence="9">
    <location>
        <begin position="417"/>
        <end position="437"/>
    </location>
</feature>
<feature type="compositionally biased region" description="Polar residues" evidence="9">
    <location>
        <begin position="534"/>
        <end position="543"/>
    </location>
</feature>
<evidence type="ECO:0000256" key="8">
    <source>
        <dbReference type="ARBA" id="ARBA00023242"/>
    </source>
</evidence>
<dbReference type="InterPro" id="IPR041938">
    <property type="entry name" value="Hist-Lys_N-MTase_N"/>
</dbReference>
<dbReference type="PROSITE" id="PS50280">
    <property type="entry name" value="SET"/>
    <property type="match status" value="1"/>
</dbReference>
<evidence type="ECO:0000256" key="9">
    <source>
        <dbReference type="SAM" id="MobiDB-lite"/>
    </source>
</evidence>
<keyword evidence="7" id="KW-0156">Chromatin regulator</keyword>
<dbReference type="CDD" id="cd10524">
    <property type="entry name" value="SET_Suv4-20-like"/>
    <property type="match status" value="1"/>
</dbReference>
<feature type="region of interest" description="Disordered" evidence="9">
    <location>
        <begin position="748"/>
        <end position="820"/>
    </location>
</feature>
<evidence type="ECO:0000256" key="7">
    <source>
        <dbReference type="ARBA" id="ARBA00022853"/>
    </source>
</evidence>
<gene>
    <name evidence="11" type="primary">ABSGL_14055.1 scaffold 14385</name>
</gene>
<keyword evidence="8" id="KW-0539">Nucleus</keyword>
<dbReference type="Gene3D" id="2.170.270.10">
    <property type="entry name" value="SET domain"/>
    <property type="match status" value="1"/>
</dbReference>
<dbReference type="PANTHER" id="PTHR12977:SF4">
    <property type="entry name" value="HISTONE-LYSINE N-METHYLTRANSFERASE KMT5B"/>
    <property type="match status" value="1"/>
</dbReference>
<feature type="region of interest" description="Disordered" evidence="9">
    <location>
        <begin position="610"/>
        <end position="677"/>
    </location>
</feature>
<feature type="compositionally biased region" description="Basic residues" evidence="9">
    <location>
        <begin position="488"/>
        <end position="497"/>
    </location>
</feature>
<dbReference type="EMBL" id="LT554895">
    <property type="protein sequence ID" value="SAM08392.1"/>
    <property type="molecule type" value="Genomic_DNA"/>
</dbReference>
<dbReference type="GO" id="GO:0032259">
    <property type="term" value="P:methylation"/>
    <property type="evidence" value="ECO:0007669"/>
    <property type="project" value="UniProtKB-KW"/>
</dbReference>
<name>A0A168SGB4_ABSGL</name>
<evidence type="ECO:0000256" key="2">
    <source>
        <dbReference type="ARBA" id="ARBA00004286"/>
    </source>
</evidence>
<feature type="compositionally biased region" description="Polar residues" evidence="9">
    <location>
        <begin position="550"/>
        <end position="566"/>
    </location>
</feature>
<dbReference type="Gene3D" id="1.10.10.1700">
    <property type="entry name" value="Histone-lysine N-methyltransferase"/>
    <property type="match status" value="1"/>
</dbReference>
<feature type="compositionally biased region" description="Basic residues" evidence="9">
    <location>
        <begin position="772"/>
        <end position="783"/>
    </location>
</feature>
<dbReference type="OrthoDB" id="6627536at2759"/>
<comment type="subcellular location">
    <subcellularLocation>
        <location evidence="2">Chromosome</location>
    </subcellularLocation>
    <subcellularLocation>
        <location evidence="1">Nucleus</location>
    </subcellularLocation>
</comment>
<dbReference type="PANTHER" id="PTHR12977">
    <property type="entry name" value="SUPPRESSOR OF VARIEGATION 4-20-RELATED"/>
    <property type="match status" value="1"/>
</dbReference>
<evidence type="ECO:0000256" key="3">
    <source>
        <dbReference type="ARBA" id="ARBA00022454"/>
    </source>
</evidence>
<dbReference type="AlphaFoldDB" id="A0A168SGB4"/>
<dbReference type="GO" id="GO:0042799">
    <property type="term" value="F:histone H4K20 methyltransferase activity"/>
    <property type="evidence" value="ECO:0007669"/>
    <property type="project" value="TreeGrafter"/>
</dbReference>
<feature type="region of interest" description="Disordered" evidence="9">
    <location>
        <begin position="345"/>
        <end position="437"/>
    </location>
</feature>
<accession>A0A168SGB4</accession>
<dbReference type="SUPFAM" id="SSF82199">
    <property type="entry name" value="SET domain"/>
    <property type="match status" value="1"/>
</dbReference>
<protein>
    <recommendedName>
        <fullName evidence="10">SET domain-containing protein</fullName>
    </recommendedName>
</protein>
<feature type="compositionally biased region" description="Polar residues" evidence="9">
    <location>
        <begin position="362"/>
        <end position="377"/>
    </location>
</feature>
<dbReference type="InterPro" id="IPR039977">
    <property type="entry name" value="Suv4-20/Set9"/>
</dbReference>
<evidence type="ECO:0000259" key="10">
    <source>
        <dbReference type="PROSITE" id="PS50280"/>
    </source>
</evidence>
<dbReference type="InterPro" id="IPR046341">
    <property type="entry name" value="SET_dom_sf"/>
</dbReference>
<evidence type="ECO:0000256" key="5">
    <source>
        <dbReference type="ARBA" id="ARBA00022679"/>
    </source>
</evidence>
<keyword evidence="6" id="KW-0949">S-adenosyl-L-methionine</keyword>
<feature type="compositionally biased region" description="Acidic residues" evidence="9">
    <location>
        <begin position="380"/>
        <end position="396"/>
    </location>
</feature>
<evidence type="ECO:0000256" key="6">
    <source>
        <dbReference type="ARBA" id="ARBA00022691"/>
    </source>
</evidence>
<feature type="region of interest" description="Disordered" evidence="9">
    <location>
        <begin position="281"/>
        <end position="319"/>
    </location>
</feature>
<proteinExistence type="predicted"/>
<feature type="compositionally biased region" description="Polar residues" evidence="9">
    <location>
        <begin position="610"/>
        <end position="623"/>
    </location>
</feature>
<evidence type="ECO:0000256" key="4">
    <source>
        <dbReference type="ARBA" id="ARBA00022603"/>
    </source>
</evidence>
<organism evidence="11">
    <name type="scientific">Absidia glauca</name>
    <name type="common">Pin mould</name>
    <dbReference type="NCBI Taxonomy" id="4829"/>
    <lineage>
        <taxon>Eukaryota</taxon>
        <taxon>Fungi</taxon>
        <taxon>Fungi incertae sedis</taxon>
        <taxon>Mucoromycota</taxon>
        <taxon>Mucoromycotina</taxon>
        <taxon>Mucoromycetes</taxon>
        <taxon>Mucorales</taxon>
        <taxon>Cunninghamellaceae</taxon>
        <taxon>Absidia</taxon>
    </lineage>
</organism>
<feature type="compositionally biased region" description="Polar residues" evidence="9">
    <location>
        <begin position="785"/>
        <end position="802"/>
    </location>
</feature>
<reference evidence="11" key="1">
    <citation type="submission" date="2016-04" db="EMBL/GenBank/DDBJ databases">
        <authorList>
            <person name="Evans L.H."/>
            <person name="Alamgir A."/>
            <person name="Owens N."/>
            <person name="Weber N.D."/>
            <person name="Virtaneva K."/>
            <person name="Barbian K."/>
            <person name="Babar A."/>
            <person name="Rosenke K."/>
        </authorList>
    </citation>
    <scope>NUCLEOTIDE SEQUENCE [LARGE SCALE GENOMIC DNA]</scope>
    <source>
        <strain evidence="11">CBS 101.48</strain>
    </source>
</reference>
<feature type="region of interest" description="Disordered" evidence="9">
    <location>
        <begin position="480"/>
        <end position="566"/>
    </location>
</feature>
<dbReference type="OMA" id="RTNESHY"/>
<keyword evidence="3" id="KW-0158">Chromosome</keyword>
<dbReference type="STRING" id="4829.A0A168SGB4"/>
<dbReference type="InterPro" id="IPR001214">
    <property type="entry name" value="SET_dom"/>
</dbReference>
<dbReference type="GO" id="GO:0005694">
    <property type="term" value="C:chromosome"/>
    <property type="evidence" value="ECO:0007669"/>
    <property type="project" value="UniProtKB-SubCell"/>
</dbReference>
<dbReference type="Pfam" id="PF00856">
    <property type="entry name" value="SET"/>
    <property type="match status" value="1"/>
</dbReference>
<evidence type="ECO:0000313" key="11">
    <source>
        <dbReference type="EMBL" id="SAM08392.1"/>
    </source>
</evidence>
<dbReference type="InParanoid" id="A0A168SGB4"/>
<evidence type="ECO:0000256" key="1">
    <source>
        <dbReference type="ARBA" id="ARBA00004123"/>
    </source>
</evidence>
<sequence length="820" mass="93041">MDFCLLSKFDDLLSDIFLDAQFLWFDISKLNSDHRRPRIPSDKVLKIIQDQVLATGKTNEAVKELLRIRIRIMIMIMITYGWRDDYGIGQSGWISSRWMKQGYKKRKDMLKEMDYFKHYLAAKSTKQQQEFIQHMKRYMPNAGYEIADTRRYGGAGRRMEACVTVTKDWKTGDELRLCTGMIAHLDPRQEHNVKKGNRDVSFMWSARKQRNCLFLGPARFVNHDCDPNAKFVSRGHNSVTVKIIKDIKCGDELTVFYGKHYFTETTYECRCATCETKRTGSIESEDEGDGLSSSESEGDTMLGRSSKKRKSTSYNDHDLRRKRSSWEIPKVQRIELEELIGTFEDNDDSADIDGYTNGGFDQRQQSGITESSSAATEQHTDDDDDDEDDDDDDDDDDRPRVMSINYLCNENDKKRYQQQQQQQQQDPYSSSRSPSFSHSPLDILCNAVLGAEYLKVQPKQEEITVVVSPEIHRDAADRVKRTNESHYHQHQHQHQHHQQQQQKWQFMDEDSSSDTKADSAVGLSPQLQHHDTYHPSQPQTAKQSKIPPSLSANTIERITPASTKKTAVSKLQWKDSIDSLFDDEQLSELDDFLDDGSDLSSMCNYDITSDSDLSNANPNSSNKIQKHGHSSGTPLDLRTKKAKSPIRSTNAHETQTSASSSSPSAIPNTNKNTTGGKPGLNCMACGRALKSETISDSTAVDVAVANELATWTWSPSAAFTDWRPQRCPRCERHVRVFTQEWPLRKMKKKTPVGGTKMDLASPTTTTKQVSVGKKRSALKKQQKKPSQINNSEAVSRNASFVQQPPPTPTSEIFSGVESLF</sequence>
<feature type="compositionally biased region" description="Polar residues" evidence="9">
    <location>
        <begin position="646"/>
        <end position="656"/>
    </location>
</feature>
<keyword evidence="12" id="KW-1185">Reference proteome</keyword>
<feature type="domain" description="SET" evidence="10">
    <location>
        <begin position="142"/>
        <end position="258"/>
    </location>
</feature>